<comment type="caution">
    <text evidence="2">The sequence shown here is derived from an EMBL/GenBank/DDBJ whole genome shotgun (WGS) entry which is preliminary data.</text>
</comment>
<proteinExistence type="predicted"/>
<dbReference type="InterPro" id="IPR029055">
    <property type="entry name" value="Ntn_hydrolases_N"/>
</dbReference>
<dbReference type="InterPro" id="IPR047801">
    <property type="entry name" value="Peptidase_C45"/>
</dbReference>
<dbReference type="EMBL" id="LAZR01029555">
    <property type="protein sequence ID" value="KKL59237.1"/>
    <property type="molecule type" value="Genomic_DNA"/>
</dbReference>
<accession>A0A0F9G7K7</accession>
<name>A0A0F9G7K7_9ZZZZ</name>
<dbReference type="Gene3D" id="3.60.60.10">
    <property type="entry name" value="Penicillin V Acylase, Chain A"/>
    <property type="match status" value="1"/>
</dbReference>
<protein>
    <recommendedName>
        <fullName evidence="1">Peptidase C45 hydrolase domain-containing protein</fullName>
    </recommendedName>
</protein>
<dbReference type="SUPFAM" id="SSF56235">
    <property type="entry name" value="N-terminal nucleophile aminohydrolases (Ntn hydrolases)"/>
    <property type="match status" value="1"/>
</dbReference>
<gene>
    <name evidence="2" type="ORF">LCGC14_2217380</name>
</gene>
<dbReference type="InterPro" id="IPR005079">
    <property type="entry name" value="Peptidase_C45_hydrolase"/>
</dbReference>
<dbReference type="Pfam" id="PF03417">
    <property type="entry name" value="AAT"/>
    <property type="match status" value="1"/>
</dbReference>
<organism evidence="2">
    <name type="scientific">marine sediment metagenome</name>
    <dbReference type="NCBI Taxonomy" id="412755"/>
    <lineage>
        <taxon>unclassified sequences</taxon>
        <taxon>metagenomes</taxon>
        <taxon>ecological metagenomes</taxon>
    </lineage>
</organism>
<dbReference type="InterPro" id="IPR047794">
    <property type="entry name" value="C45_proenzyme-like"/>
</dbReference>
<evidence type="ECO:0000259" key="1">
    <source>
        <dbReference type="Pfam" id="PF03417"/>
    </source>
</evidence>
<feature type="domain" description="Peptidase C45 hydrolase" evidence="1">
    <location>
        <begin position="14"/>
        <end position="213"/>
    </location>
</feature>
<dbReference type="PANTHER" id="PTHR34180">
    <property type="entry name" value="PEPTIDASE C45"/>
    <property type="match status" value="1"/>
</dbReference>
<evidence type="ECO:0000313" key="2">
    <source>
        <dbReference type="EMBL" id="KKL59237.1"/>
    </source>
</evidence>
<reference evidence="2" key="1">
    <citation type="journal article" date="2015" name="Nature">
        <title>Complex archaea that bridge the gap between prokaryotes and eukaryotes.</title>
        <authorList>
            <person name="Spang A."/>
            <person name="Saw J.H."/>
            <person name="Jorgensen S.L."/>
            <person name="Zaremba-Niedzwiedzka K."/>
            <person name="Martijn J."/>
            <person name="Lind A.E."/>
            <person name="van Eijk R."/>
            <person name="Schleper C."/>
            <person name="Guy L."/>
            <person name="Ettema T.J."/>
        </authorList>
    </citation>
    <scope>NUCLEOTIDE SEQUENCE</scope>
</reference>
<dbReference type="AlphaFoldDB" id="A0A0F9G7K7"/>
<dbReference type="PANTHER" id="PTHR34180:SF1">
    <property type="entry name" value="BETA-ALANYL-DOPAMINE_CARCININE HYDROLASE"/>
    <property type="match status" value="1"/>
</dbReference>
<dbReference type="NCBIfam" id="NF040521">
    <property type="entry name" value="C45_proenzyme"/>
    <property type="match status" value="1"/>
</dbReference>
<sequence>MVIDYNKLDGKMGHIGFSMLLFGRYDGLNSQGLRITTSRGGVYSAPILNKKAISNTLAVRALLENCKNVKEALEKLEKMPVTHTQNYLISDKSGHIALVEGIDCIYGVRELTLESEQQYLCSTNHPTLPKITPYYKYLHPWLKTNSPMRYNLIKDTIQQNTPKITPEKIKSLLSVEMLKGLCAYYHGGYFGTIWSMVFDLTQGKIDICFGPPSHNKWHSFSVSQPDTGNRYSAIIVDKGIMDIS</sequence>